<evidence type="ECO:0000313" key="1">
    <source>
        <dbReference type="EMBL" id="VVC38472.1"/>
    </source>
</evidence>
<gene>
    <name evidence="1" type="ORF">CINCED_3A020344</name>
</gene>
<dbReference type="AlphaFoldDB" id="A0A5E4N1C1"/>
<dbReference type="Proteomes" id="UP000325440">
    <property type="component" value="Unassembled WGS sequence"/>
</dbReference>
<organism evidence="1 2">
    <name type="scientific">Cinara cedri</name>
    <dbReference type="NCBI Taxonomy" id="506608"/>
    <lineage>
        <taxon>Eukaryota</taxon>
        <taxon>Metazoa</taxon>
        <taxon>Ecdysozoa</taxon>
        <taxon>Arthropoda</taxon>
        <taxon>Hexapoda</taxon>
        <taxon>Insecta</taxon>
        <taxon>Pterygota</taxon>
        <taxon>Neoptera</taxon>
        <taxon>Paraneoptera</taxon>
        <taxon>Hemiptera</taxon>
        <taxon>Sternorrhyncha</taxon>
        <taxon>Aphidomorpha</taxon>
        <taxon>Aphidoidea</taxon>
        <taxon>Aphididae</taxon>
        <taxon>Lachninae</taxon>
        <taxon>Cinara</taxon>
    </lineage>
</organism>
<dbReference type="EMBL" id="CABPRJ010001475">
    <property type="protein sequence ID" value="VVC38472.1"/>
    <property type="molecule type" value="Genomic_DNA"/>
</dbReference>
<protein>
    <recommendedName>
        <fullName evidence="3">Reverse transcriptase domain</fullName>
    </recommendedName>
</protein>
<dbReference type="OrthoDB" id="6619134at2759"/>
<sequence>MILGNDWLAQQKIDVRYSSRTFYFPTWNLNVPFSNTTTVPIDYVHPEVTVQECSEDSDDTTDIENNSSLSTITPTMSNDNCEYEPFQNIMDHITSITTIDDSQRQQTIKLFKKYQHVFCTRPGLNSLYTCKFNVSVDTSFKVNPYPIPFSRRPAVDAEMSRMIQWGIVERCSSPYSPLDA</sequence>
<name>A0A5E4N1C1_9HEMI</name>
<accession>A0A5E4N1C1</accession>
<evidence type="ECO:0000313" key="2">
    <source>
        <dbReference type="Proteomes" id="UP000325440"/>
    </source>
</evidence>
<evidence type="ECO:0008006" key="3">
    <source>
        <dbReference type="Google" id="ProtNLM"/>
    </source>
</evidence>
<keyword evidence="2" id="KW-1185">Reference proteome</keyword>
<proteinExistence type="predicted"/>
<reference evidence="1 2" key="1">
    <citation type="submission" date="2019-08" db="EMBL/GenBank/DDBJ databases">
        <authorList>
            <person name="Alioto T."/>
            <person name="Alioto T."/>
            <person name="Gomez Garrido J."/>
        </authorList>
    </citation>
    <scope>NUCLEOTIDE SEQUENCE [LARGE SCALE GENOMIC DNA]</scope>
</reference>